<protein>
    <submittedName>
        <fullName evidence="1">Uncharacterized protein</fullName>
    </submittedName>
</protein>
<organism evidence="1 2">
    <name type="scientific">Persea americana</name>
    <name type="common">Avocado</name>
    <dbReference type="NCBI Taxonomy" id="3435"/>
    <lineage>
        <taxon>Eukaryota</taxon>
        <taxon>Viridiplantae</taxon>
        <taxon>Streptophyta</taxon>
        <taxon>Embryophyta</taxon>
        <taxon>Tracheophyta</taxon>
        <taxon>Spermatophyta</taxon>
        <taxon>Magnoliopsida</taxon>
        <taxon>Magnoliidae</taxon>
        <taxon>Laurales</taxon>
        <taxon>Lauraceae</taxon>
        <taxon>Persea</taxon>
    </lineage>
</organism>
<comment type="caution">
    <text evidence="1">The sequence shown here is derived from an EMBL/GenBank/DDBJ whole genome shotgun (WGS) entry which is preliminary data.</text>
</comment>
<sequence>MTERVHPSAKPSPSNPPPQTLDGPSDAKPHLPNPTRQLHPPTLKPTRRCRRSCCLCCIWLTIFLLALIFLAAIAGGVIWLLYRPHRPSFSVSGLKFTSFNLTTAGSAPRLNSRFDLSISARNPNKKLVFFYDPISVAISSGAGVDVGDGSFPPFVHGTKNTTTMKASVSSGGGRELDAGAASSLSSELKANKNRLQVEIRMDTKVRVKMGGLKTKKVGIRVLCRGIEANIPKGNSTGTMSSSSSSDCEVKLRIKIWKWHI</sequence>
<proteinExistence type="predicted"/>
<keyword evidence="2" id="KW-1185">Reference proteome</keyword>
<name>A0ACC2M5R7_PERAE</name>
<gene>
    <name evidence="1" type="ORF">MRB53_017681</name>
</gene>
<evidence type="ECO:0000313" key="2">
    <source>
        <dbReference type="Proteomes" id="UP001234297"/>
    </source>
</evidence>
<evidence type="ECO:0000313" key="1">
    <source>
        <dbReference type="EMBL" id="KAJ8640987.1"/>
    </source>
</evidence>
<reference evidence="1 2" key="1">
    <citation type="journal article" date="2022" name="Hortic Res">
        <title>A haplotype resolved chromosomal level avocado genome allows analysis of novel avocado genes.</title>
        <authorList>
            <person name="Nath O."/>
            <person name="Fletcher S.J."/>
            <person name="Hayward A."/>
            <person name="Shaw L.M."/>
            <person name="Masouleh A.K."/>
            <person name="Furtado A."/>
            <person name="Henry R.J."/>
            <person name="Mitter N."/>
        </authorList>
    </citation>
    <scope>NUCLEOTIDE SEQUENCE [LARGE SCALE GENOMIC DNA]</scope>
    <source>
        <strain evidence="2">cv. Hass</strain>
    </source>
</reference>
<dbReference type="Proteomes" id="UP001234297">
    <property type="component" value="Chromosome 5"/>
</dbReference>
<accession>A0ACC2M5R7</accession>
<dbReference type="EMBL" id="CM056813">
    <property type="protein sequence ID" value="KAJ8640987.1"/>
    <property type="molecule type" value="Genomic_DNA"/>
</dbReference>